<dbReference type="RefSeq" id="WP_218404259.1">
    <property type="nucleotide sequence ID" value="NZ_JAGSPC010000001.1"/>
</dbReference>
<name>A0A9X1F2B3_9SPHN</name>
<keyword evidence="2" id="KW-1185">Reference proteome</keyword>
<reference evidence="1" key="1">
    <citation type="submission" date="2021-04" db="EMBL/GenBank/DDBJ databases">
        <authorList>
            <person name="Pira H."/>
            <person name="Risdian C."/>
            <person name="Wink J."/>
        </authorList>
    </citation>
    <scope>NUCLEOTIDE SEQUENCE</scope>
    <source>
        <strain evidence="1">WH158</strain>
    </source>
</reference>
<gene>
    <name evidence="1" type="ORF">KCG46_05365</name>
</gene>
<organism evidence="1 2">
    <name type="scientific">Erythrobacter crassostreae</name>
    <dbReference type="NCBI Taxonomy" id="2828328"/>
    <lineage>
        <taxon>Bacteria</taxon>
        <taxon>Pseudomonadati</taxon>
        <taxon>Pseudomonadota</taxon>
        <taxon>Alphaproteobacteria</taxon>
        <taxon>Sphingomonadales</taxon>
        <taxon>Erythrobacteraceae</taxon>
        <taxon>Erythrobacter/Porphyrobacter group</taxon>
        <taxon>Erythrobacter</taxon>
    </lineage>
</organism>
<proteinExistence type="predicted"/>
<dbReference type="AlphaFoldDB" id="A0A9X1F2B3"/>
<evidence type="ECO:0000313" key="2">
    <source>
        <dbReference type="Proteomes" id="UP001138681"/>
    </source>
</evidence>
<evidence type="ECO:0000313" key="1">
    <source>
        <dbReference type="EMBL" id="MBV7259005.1"/>
    </source>
</evidence>
<dbReference type="Proteomes" id="UP001138681">
    <property type="component" value="Unassembled WGS sequence"/>
</dbReference>
<dbReference type="EMBL" id="JAGSPC010000001">
    <property type="protein sequence ID" value="MBV7259005.1"/>
    <property type="molecule type" value="Genomic_DNA"/>
</dbReference>
<protein>
    <submittedName>
        <fullName evidence="1">Uncharacterized protein</fullName>
    </submittedName>
</protein>
<sequence>MPMRDPFFERVRDGEWNACVGTQGFELNYVEGFLDAAAIVADALVDGEMFGGRDTLAMPILYNARHGLELALKFVIGSLARSGMIADRPGDPDHDIFAYWEHLDAQSVPDHRSRELVTKLRPFVVSLDAIDKNGGELRYFENRDGRRSLGRNPTIHLKLVRANVHRLKSLVRALTDRVEGLEVEWPTGTFTKLLSRTDLVEVAKMLGPRSTWTEADFDDRRKAVKVRFGIGNGPLTEAINTIERSGELGVHLGKLSRPEHLTGERLIELADLWLAAHPPRQGDGKVAFLTSQDISQLLENGLPEQAKLDQMVLERFSLEEVADAETLYYVGTVPLLGEEYEAKLRSVLAQHEVASKAQGSRWDKVHHIMSKTSFLAGLMRGLRRTGSPDMADAISELAEATTSKRD</sequence>
<accession>A0A9X1F2B3</accession>
<comment type="caution">
    <text evidence="1">The sequence shown here is derived from an EMBL/GenBank/DDBJ whole genome shotgun (WGS) entry which is preliminary data.</text>
</comment>